<evidence type="ECO:0000313" key="1">
    <source>
        <dbReference type="EMBL" id="GEU86491.1"/>
    </source>
</evidence>
<reference evidence="1" key="1">
    <citation type="journal article" date="2019" name="Sci. Rep.">
        <title>Draft genome of Tanacetum cinerariifolium, the natural source of mosquito coil.</title>
        <authorList>
            <person name="Yamashiro T."/>
            <person name="Shiraishi A."/>
            <person name="Satake H."/>
            <person name="Nakayama K."/>
        </authorList>
    </citation>
    <scope>NUCLEOTIDE SEQUENCE</scope>
</reference>
<accession>A0A6L2NJQ9</accession>
<dbReference type="AlphaFoldDB" id="A0A6L2NJQ9"/>
<gene>
    <name evidence="1" type="ORF">Tci_058469</name>
</gene>
<comment type="caution">
    <text evidence="1">The sequence shown here is derived from an EMBL/GenBank/DDBJ whole genome shotgun (WGS) entry which is preliminary data.</text>
</comment>
<organism evidence="1">
    <name type="scientific">Tanacetum cinerariifolium</name>
    <name type="common">Dalmatian daisy</name>
    <name type="synonym">Chrysanthemum cinerariifolium</name>
    <dbReference type="NCBI Taxonomy" id="118510"/>
    <lineage>
        <taxon>Eukaryota</taxon>
        <taxon>Viridiplantae</taxon>
        <taxon>Streptophyta</taxon>
        <taxon>Embryophyta</taxon>
        <taxon>Tracheophyta</taxon>
        <taxon>Spermatophyta</taxon>
        <taxon>Magnoliopsida</taxon>
        <taxon>eudicotyledons</taxon>
        <taxon>Gunneridae</taxon>
        <taxon>Pentapetalae</taxon>
        <taxon>asterids</taxon>
        <taxon>campanulids</taxon>
        <taxon>Asterales</taxon>
        <taxon>Asteraceae</taxon>
        <taxon>Asteroideae</taxon>
        <taxon>Anthemideae</taxon>
        <taxon>Anthemidinae</taxon>
        <taxon>Tanacetum</taxon>
    </lineage>
</organism>
<proteinExistence type="predicted"/>
<protein>
    <submittedName>
        <fullName evidence="1">Uncharacterized protein</fullName>
    </submittedName>
</protein>
<name>A0A6L2NJQ9_TANCI</name>
<sequence length="214" mass="24640">MRDQAQNLRTCITQLNAMNSKMEAMDDQKEVYDSLMCWRDDKRAENYKLMALNELIVEAEEDISRKETHIKILDAAISSEKQKRARMMPNTLPSNRALRSLSFPGVYDGYVDGASPIKLLHMTFLLLKASNENFPKYAYVPLSLIPPNGYEMIEACQDMIAFVRELESIAGVIVMAKTVMFFKEMMDKEGSREWQLHDLGKEAKERALENELFV</sequence>
<dbReference type="EMBL" id="BKCJ010009335">
    <property type="protein sequence ID" value="GEU86491.1"/>
    <property type="molecule type" value="Genomic_DNA"/>
</dbReference>